<proteinExistence type="predicted"/>
<dbReference type="EMBL" id="IACM01091749">
    <property type="protein sequence ID" value="LAB31158.1"/>
    <property type="molecule type" value="Transcribed_RNA"/>
</dbReference>
<sequence length="125" mass="13981">MYIANRCGAVLELLKNCVEDWRYMIPSPLLRESCSILTLKASDPSLRALSQKGEGCDFISLHYSPFSSSKKAPYHRCQTHCVMLPSRDILPHFPHSQSWDGCGLPVTILAHGVTSLTPLLHTHLH</sequence>
<name>A0A2D4MDU5_9SAUR</name>
<protein>
    <submittedName>
        <fullName evidence="1">Uncharacterized protein</fullName>
    </submittedName>
</protein>
<reference evidence="1" key="2">
    <citation type="submission" date="2017-11" db="EMBL/GenBank/DDBJ databases">
        <title>Coralsnake Venomics: Analyses of Venom Gland Transcriptomes and Proteomes of Six Brazilian Taxa.</title>
        <authorList>
            <person name="Aird S.D."/>
            <person name="Jorge da Silva N."/>
            <person name="Qiu L."/>
            <person name="Villar-Briones A."/>
            <person name="Aparecida-Saddi V."/>
            <person name="Campos-Telles M.P."/>
            <person name="Grau M."/>
            <person name="Mikheyev A.S."/>
        </authorList>
    </citation>
    <scope>NUCLEOTIDE SEQUENCE</scope>
    <source>
        <tissue evidence="1">Venom_gland</tissue>
    </source>
</reference>
<evidence type="ECO:0000313" key="1">
    <source>
        <dbReference type="EMBL" id="LAB31158.1"/>
    </source>
</evidence>
<accession>A0A2D4MDU5</accession>
<reference evidence="1" key="1">
    <citation type="submission" date="2017-07" db="EMBL/GenBank/DDBJ databases">
        <authorList>
            <person name="Mikheyev A."/>
            <person name="Grau M."/>
        </authorList>
    </citation>
    <scope>NUCLEOTIDE SEQUENCE</scope>
    <source>
        <tissue evidence="1">Venom_gland</tissue>
    </source>
</reference>
<dbReference type="AlphaFoldDB" id="A0A2D4MDU5"/>
<organism evidence="1">
    <name type="scientific">Micrurus spixii</name>
    <name type="common">Amazon coral snake</name>
    <dbReference type="NCBI Taxonomy" id="129469"/>
    <lineage>
        <taxon>Eukaryota</taxon>
        <taxon>Metazoa</taxon>
        <taxon>Chordata</taxon>
        <taxon>Craniata</taxon>
        <taxon>Vertebrata</taxon>
        <taxon>Euteleostomi</taxon>
        <taxon>Lepidosauria</taxon>
        <taxon>Squamata</taxon>
        <taxon>Bifurcata</taxon>
        <taxon>Unidentata</taxon>
        <taxon>Episquamata</taxon>
        <taxon>Toxicofera</taxon>
        <taxon>Serpentes</taxon>
        <taxon>Colubroidea</taxon>
        <taxon>Elapidae</taxon>
        <taxon>Elapinae</taxon>
        <taxon>Micrurus</taxon>
    </lineage>
</organism>